<reference evidence="4 5" key="1">
    <citation type="journal article" date="2024" name="Appl. Environ. Microbiol.">
        <title>Pontiella agarivorans sp. nov., a novel marine anaerobic bacterium capable of degrading macroalgal polysaccharides and fixing nitrogen.</title>
        <authorList>
            <person name="Liu N."/>
            <person name="Kivenson V."/>
            <person name="Peng X."/>
            <person name="Cui Z."/>
            <person name="Lankiewicz T.S."/>
            <person name="Gosselin K.M."/>
            <person name="English C.J."/>
            <person name="Blair E.M."/>
            <person name="O'Malley M.A."/>
            <person name="Valentine D.L."/>
        </authorList>
    </citation>
    <scope>NUCLEOTIDE SEQUENCE [LARGE SCALE GENOMIC DNA]</scope>
    <source>
        <strain evidence="4 5">NLcol2</strain>
    </source>
</reference>
<evidence type="ECO:0000313" key="5">
    <source>
        <dbReference type="Proteomes" id="UP001290861"/>
    </source>
</evidence>
<dbReference type="PANTHER" id="PTHR47313">
    <property type="entry name" value="RIBOSOMAL RNA LARGE SUBUNIT METHYLTRANSFERASE K/L"/>
    <property type="match status" value="1"/>
</dbReference>
<dbReference type="RefSeq" id="WP_322610084.1">
    <property type="nucleotide sequence ID" value="NZ_JARVCO010000012.1"/>
</dbReference>
<evidence type="ECO:0000256" key="1">
    <source>
        <dbReference type="ARBA" id="ARBA00022603"/>
    </source>
</evidence>
<dbReference type="EMBL" id="JARVCO010000012">
    <property type="protein sequence ID" value="MDZ8120310.1"/>
    <property type="molecule type" value="Genomic_DNA"/>
</dbReference>
<dbReference type="Gene3D" id="3.40.50.150">
    <property type="entry name" value="Vaccinia Virus protein VP39"/>
    <property type="match status" value="1"/>
</dbReference>
<evidence type="ECO:0000259" key="3">
    <source>
        <dbReference type="PROSITE" id="PS51165"/>
    </source>
</evidence>
<sequence>MSDYLYQTTQQYFGQLAGGSESCGEQELKALGASKIRRSYLGCYFCADQRTLYNIVYKTRIFSRILAPLIAFDCHSEKYLYKTAQNIDWSDFLTLTKTLAVTANVAKSNIRNSQYAGRILKDAIVDQFREKTTKRPDVDTRFPDLLLNLYVYENKARISVDLGGGSLHKRGYRTESVEAPMQETLAATLLQLADWNGERPLYDPFCGSGTILCEAFMRAGNVPASYLRKKFGFLRLPDFDAAVWNQIKTKANNETKDIPDDLIRGSDLNPEAVKAVRANRAELPEIGTLKVRRSDFQSLEGFENTVIVTNPPYGIRLGNTEQVTGLLKDFGDFLKQKCTGSTAFIYYGDKTLVKKLGLKPEWRHELRAGGLDGVLCRYQLY</sequence>
<dbReference type="PANTHER" id="PTHR47313:SF1">
    <property type="entry name" value="RIBOSOMAL RNA LARGE SUBUNIT METHYLTRANSFERASE K_L"/>
    <property type="match status" value="1"/>
</dbReference>
<organism evidence="4 5">
    <name type="scientific">Pontiella agarivorans</name>
    <dbReference type="NCBI Taxonomy" id="3038953"/>
    <lineage>
        <taxon>Bacteria</taxon>
        <taxon>Pseudomonadati</taxon>
        <taxon>Kiritimatiellota</taxon>
        <taxon>Kiritimatiellia</taxon>
        <taxon>Kiritimatiellales</taxon>
        <taxon>Pontiellaceae</taxon>
        <taxon>Pontiella</taxon>
    </lineage>
</organism>
<dbReference type="Pfam" id="PF01170">
    <property type="entry name" value="UPF0020"/>
    <property type="match status" value="1"/>
</dbReference>
<evidence type="ECO:0000256" key="2">
    <source>
        <dbReference type="PROSITE-ProRule" id="PRU00529"/>
    </source>
</evidence>
<dbReference type="InterPro" id="IPR000241">
    <property type="entry name" value="RlmKL-like_Mtase"/>
</dbReference>
<feature type="domain" description="THUMP" evidence="3">
    <location>
        <begin position="51"/>
        <end position="162"/>
    </location>
</feature>
<keyword evidence="2" id="KW-0694">RNA-binding</keyword>
<dbReference type="Pfam" id="PF02926">
    <property type="entry name" value="THUMP"/>
    <property type="match status" value="1"/>
</dbReference>
<dbReference type="Gene3D" id="3.30.2130.30">
    <property type="match status" value="1"/>
</dbReference>
<dbReference type="InterPro" id="IPR029063">
    <property type="entry name" value="SAM-dependent_MTases_sf"/>
</dbReference>
<evidence type="ECO:0000313" key="4">
    <source>
        <dbReference type="EMBL" id="MDZ8120310.1"/>
    </source>
</evidence>
<accession>A0ABU5N1I3</accession>
<dbReference type="PROSITE" id="PS00092">
    <property type="entry name" value="N6_MTASE"/>
    <property type="match status" value="1"/>
</dbReference>
<comment type="caution">
    <text evidence="4">The sequence shown here is derived from an EMBL/GenBank/DDBJ whole genome shotgun (WGS) entry which is preliminary data.</text>
</comment>
<dbReference type="CDD" id="cd11715">
    <property type="entry name" value="THUMP_AdoMetMT"/>
    <property type="match status" value="1"/>
</dbReference>
<name>A0ABU5N1I3_9BACT</name>
<proteinExistence type="predicted"/>
<dbReference type="SUPFAM" id="SSF53335">
    <property type="entry name" value="S-adenosyl-L-methionine-dependent methyltransferases"/>
    <property type="match status" value="1"/>
</dbReference>
<keyword evidence="1" id="KW-0489">Methyltransferase</keyword>
<dbReference type="SMART" id="SM00981">
    <property type="entry name" value="THUMP"/>
    <property type="match status" value="1"/>
</dbReference>
<dbReference type="InterPro" id="IPR002052">
    <property type="entry name" value="DNA_methylase_N6_adenine_CS"/>
</dbReference>
<dbReference type="InterPro" id="IPR004114">
    <property type="entry name" value="THUMP_dom"/>
</dbReference>
<protein>
    <submittedName>
        <fullName evidence="4">THUMP domain-containing protein</fullName>
    </submittedName>
</protein>
<dbReference type="Proteomes" id="UP001290861">
    <property type="component" value="Unassembled WGS sequence"/>
</dbReference>
<keyword evidence="1" id="KW-0808">Transferase</keyword>
<dbReference type="PROSITE" id="PS51165">
    <property type="entry name" value="THUMP"/>
    <property type="match status" value="1"/>
</dbReference>
<keyword evidence="5" id="KW-1185">Reference proteome</keyword>
<gene>
    <name evidence="4" type="ORF">P9H32_16890</name>
</gene>